<dbReference type="InterPro" id="IPR007197">
    <property type="entry name" value="rSAM"/>
</dbReference>
<keyword evidence="9" id="KW-1185">Reference proteome</keyword>
<evidence type="ECO:0000256" key="1">
    <source>
        <dbReference type="ARBA" id="ARBA00001966"/>
    </source>
</evidence>
<dbReference type="PROSITE" id="PS51332">
    <property type="entry name" value="B12_BINDING"/>
    <property type="match status" value="1"/>
</dbReference>
<dbReference type="InterPro" id="IPR051198">
    <property type="entry name" value="BchE-like"/>
</dbReference>
<dbReference type="STRING" id="698762.SAMN00808754_1180"/>
<dbReference type="SMART" id="SM00729">
    <property type="entry name" value="Elp3"/>
    <property type="match status" value="1"/>
</dbReference>
<dbReference type="OrthoDB" id="9801659at2"/>
<dbReference type="InterPro" id="IPR023404">
    <property type="entry name" value="rSAM_horseshoe"/>
</dbReference>
<reference evidence="8 9" key="1">
    <citation type="submission" date="2017-04" db="EMBL/GenBank/DDBJ databases">
        <authorList>
            <person name="Afonso C.L."/>
            <person name="Miller P.J."/>
            <person name="Scott M.A."/>
            <person name="Spackman E."/>
            <person name="Goraichik I."/>
            <person name="Dimitrov K.M."/>
            <person name="Suarez D.L."/>
            <person name="Swayne D.E."/>
        </authorList>
    </citation>
    <scope>NUCLEOTIDE SEQUENCE [LARGE SCALE GENOMIC DNA]</scope>
    <source>
        <strain evidence="8 9">ToBE</strain>
    </source>
</reference>
<dbReference type="SFLD" id="SFLDG01082">
    <property type="entry name" value="B12-binding_domain_containing"/>
    <property type="match status" value="1"/>
</dbReference>
<evidence type="ECO:0000313" key="9">
    <source>
        <dbReference type="Proteomes" id="UP000192569"/>
    </source>
</evidence>
<keyword evidence="2" id="KW-0949">S-adenosyl-L-methionine</keyword>
<dbReference type="EMBL" id="LT838272">
    <property type="protein sequence ID" value="SMB95157.1"/>
    <property type="molecule type" value="Genomic_DNA"/>
</dbReference>
<evidence type="ECO:0000256" key="3">
    <source>
        <dbReference type="ARBA" id="ARBA00022723"/>
    </source>
</evidence>
<dbReference type="Gene3D" id="3.40.50.280">
    <property type="entry name" value="Cobalamin-binding domain"/>
    <property type="match status" value="1"/>
</dbReference>
<dbReference type="SFLD" id="SFLDG01123">
    <property type="entry name" value="methyltransferase_(Class_B)"/>
    <property type="match status" value="1"/>
</dbReference>
<dbReference type="GO" id="GO:0031419">
    <property type="term" value="F:cobalamin binding"/>
    <property type="evidence" value="ECO:0007669"/>
    <property type="project" value="InterPro"/>
</dbReference>
<dbReference type="SUPFAM" id="SSF102114">
    <property type="entry name" value="Radical SAM enzymes"/>
    <property type="match status" value="1"/>
</dbReference>
<keyword evidence="3" id="KW-0479">Metal-binding</keyword>
<dbReference type="SFLD" id="SFLDS00029">
    <property type="entry name" value="Radical_SAM"/>
    <property type="match status" value="1"/>
</dbReference>
<evidence type="ECO:0000256" key="4">
    <source>
        <dbReference type="ARBA" id="ARBA00023004"/>
    </source>
</evidence>
<keyword evidence="5" id="KW-0411">Iron-sulfur</keyword>
<evidence type="ECO:0000313" key="8">
    <source>
        <dbReference type="EMBL" id="SMB95157.1"/>
    </source>
</evidence>
<organism evidence="8 9">
    <name type="scientific">Thermanaeromonas toyohensis ToBE</name>
    <dbReference type="NCBI Taxonomy" id="698762"/>
    <lineage>
        <taxon>Bacteria</taxon>
        <taxon>Bacillati</taxon>
        <taxon>Bacillota</taxon>
        <taxon>Clostridia</taxon>
        <taxon>Neomoorellales</taxon>
        <taxon>Neomoorellaceae</taxon>
        <taxon>Thermanaeromonas</taxon>
    </lineage>
</organism>
<comment type="cofactor">
    <cofactor evidence="1">
        <name>[4Fe-4S] cluster</name>
        <dbReference type="ChEBI" id="CHEBI:49883"/>
    </cofactor>
</comment>
<name>A0A1W1VP76_9FIRM</name>
<protein>
    <submittedName>
        <fullName evidence="8">Radical SAM superfamily enzyme YgiQ, UPF0313 family</fullName>
    </submittedName>
</protein>
<dbReference type="GO" id="GO:0046872">
    <property type="term" value="F:metal ion binding"/>
    <property type="evidence" value="ECO:0007669"/>
    <property type="project" value="UniProtKB-KW"/>
</dbReference>
<dbReference type="AlphaFoldDB" id="A0A1W1VP76"/>
<feature type="domain" description="Radical SAM core" evidence="7">
    <location>
        <begin position="185"/>
        <end position="403"/>
    </location>
</feature>
<accession>A0A1W1VP76</accession>
<keyword evidence="4" id="KW-0408">Iron</keyword>
<gene>
    <name evidence="8" type="ORF">SAMN00808754_1180</name>
</gene>
<dbReference type="InterPro" id="IPR006158">
    <property type="entry name" value="Cobalamin-bd"/>
</dbReference>
<evidence type="ECO:0000259" key="7">
    <source>
        <dbReference type="PROSITE" id="PS51918"/>
    </source>
</evidence>
<evidence type="ECO:0000256" key="5">
    <source>
        <dbReference type="ARBA" id="ARBA00023014"/>
    </source>
</evidence>
<proteinExistence type="predicted"/>
<dbReference type="PROSITE" id="PS51918">
    <property type="entry name" value="RADICAL_SAM"/>
    <property type="match status" value="1"/>
</dbReference>
<sequence length="506" mass="57661">MKIMLLEHPRSISRERLNDVANTPLSSCLLTGYIAAVLKAKGYEVEIVEGYLEGLSYDQIEERLEVLRPDILGVHMVYQWRKEQELFDFLEKVKKEGPAPYITAYGFYPTLALEEILSTSWAIDSVILGEPELTFGELAEALSCGIFPRDLPGLAVREGDSVRFLWRDPLDDLDLLPFPLRTEAMFRLPQVNIQGSRGCYGRCTFCYINPFYGPNSRWRGRSPENIVAEIDTIVSARDFRDFYFVDANFFGPGKRGQERARRLASLLKGRGIRFGIEARVNDIYDEVIGELVEAGLYQIFLGLESGSERSLKRMNKMTTVEQNERALSILRKYGLEPNLGFIMFEPDATLEDVRDNFNFLKRNGLLKDLAITANVLYHYQIILKGTPAYHKLYREGRLKISPSSSYEGKALFVDPRVAALAKLMQRLTNFLFLRMEGIWSGKVKEPPDAQGKYAKLNHLLVNVFEGALSTLEKGPGIGQEELDTLAEKKQKEIEKITRLLYRPVEV</sequence>
<dbReference type="Gene3D" id="3.80.30.20">
    <property type="entry name" value="tm_1862 like domain"/>
    <property type="match status" value="1"/>
</dbReference>
<evidence type="ECO:0000259" key="6">
    <source>
        <dbReference type="PROSITE" id="PS51332"/>
    </source>
</evidence>
<dbReference type="InterPro" id="IPR058240">
    <property type="entry name" value="rSAM_sf"/>
</dbReference>
<feature type="domain" description="B12-binding" evidence="6">
    <location>
        <begin position="8"/>
        <end position="149"/>
    </location>
</feature>
<dbReference type="CDD" id="cd01335">
    <property type="entry name" value="Radical_SAM"/>
    <property type="match status" value="1"/>
</dbReference>
<dbReference type="Pfam" id="PF04055">
    <property type="entry name" value="Radical_SAM"/>
    <property type="match status" value="1"/>
</dbReference>
<dbReference type="InterPro" id="IPR006638">
    <property type="entry name" value="Elp3/MiaA/NifB-like_rSAM"/>
</dbReference>
<dbReference type="PANTHER" id="PTHR43409">
    <property type="entry name" value="ANAEROBIC MAGNESIUM-PROTOPORPHYRIN IX MONOMETHYL ESTER CYCLASE-RELATED"/>
    <property type="match status" value="1"/>
</dbReference>
<evidence type="ECO:0000256" key="2">
    <source>
        <dbReference type="ARBA" id="ARBA00022691"/>
    </source>
</evidence>
<dbReference type="Proteomes" id="UP000192569">
    <property type="component" value="Chromosome I"/>
</dbReference>
<dbReference type="InterPro" id="IPR034466">
    <property type="entry name" value="Methyltransferase_Class_B"/>
</dbReference>
<dbReference type="GO" id="GO:0003824">
    <property type="term" value="F:catalytic activity"/>
    <property type="evidence" value="ECO:0007669"/>
    <property type="project" value="InterPro"/>
</dbReference>
<dbReference type="GO" id="GO:0051539">
    <property type="term" value="F:4 iron, 4 sulfur cluster binding"/>
    <property type="evidence" value="ECO:0007669"/>
    <property type="project" value="UniProtKB-KW"/>
</dbReference>